<feature type="region of interest" description="Disordered" evidence="2">
    <location>
        <begin position="473"/>
        <end position="498"/>
    </location>
</feature>
<evidence type="ECO:0000256" key="2">
    <source>
        <dbReference type="SAM" id="MobiDB-lite"/>
    </source>
</evidence>
<dbReference type="GeneID" id="87862351"/>
<sequence length="549" mass="61472">MTHDERIEGLTAALRTRSLPVSVVRPSLSRAMHEKEEGQKETYFNTPETADATRIRNLEADNNRLKSEIAELERELDETRTELLEELSELRSKNYFNPTKYADSEIRKDWSQLGFLIQQFVSNHFPDMLRLEDLQKAEDFEQYSHVGEVCAEPGSVLQSGFVYPYLVESMVWRFIKKEIFDPESKLWAGEIGKKFDNICGKITGCVKKLPGNKKTEFDTAYHEWRSRSVSFFVDLGMDKKSKDTPIAMEMMDQLRQFISPRASRRRFPQEVLTDATEIINKAVDINIQFKKSKADFTVIFSGGVRSNHSRPFGYHFDTATMNQISLLPSSNQPGQASPSIVDMAVSPGLIKCGNADGTNYQSKKVLAKMRVVCDLDAWFNDVDDEEDDEDIDNDGESATSGHPTVTPQNPEDNEGDSDVSLVTAPEYANNSEGPDSQSTDRSLAQNGDHENKEQMNESTIIVAEHGSATVEHEEQEGGACDVAKSKRNSPERFPLTGEGEVLNAVMVHPQVEEAEESPEAMDLDGNADSVNLPPVPKVDHEGDLQMGSD</sequence>
<proteinExistence type="predicted"/>
<accession>A0AAE0J799</accession>
<feature type="compositionally biased region" description="Acidic residues" evidence="2">
    <location>
        <begin position="512"/>
        <end position="522"/>
    </location>
</feature>
<dbReference type="Proteomes" id="UP001278500">
    <property type="component" value="Unassembled WGS sequence"/>
</dbReference>
<evidence type="ECO:0000256" key="1">
    <source>
        <dbReference type="SAM" id="Coils"/>
    </source>
</evidence>
<reference evidence="3" key="2">
    <citation type="submission" date="2023-06" db="EMBL/GenBank/DDBJ databases">
        <authorList>
            <consortium name="Lawrence Berkeley National Laboratory"/>
            <person name="Haridas S."/>
            <person name="Hensen N."/>
            <person name="Bonometti L."/>
            <person name="Westerberg I."/>
            <person name="Brannstrom I.O."/>
            <person name="Guillou S."/>
            <person name="Cros-Aarteil S."/>
            <person name="Calhoun S."/>
            <person name="Kuo A."/>
            <person name="Mondo S."/>
            <person name="Pangilinan J."/>
            <person name="Riley R."/>
            <person name="Labutti K."/>
            <person name="Andreopoulos B."/>
            <person name="Lipzen A."/>
            <person name="Chen C."/>
            <person name="Yanf M."/>
            <person name="Daum C."/>
            <person name="Ng V."/>
            <person name="Clum A."/>
            <person name="Steindorff A."/>
            <person name="Ohm R."/>
            <person name="Martin F."/>
            <person name="Silar P."/>
            <person name="Natvig D."/>
            <person name="Lalanne C."/>
            <person name="Gautier V."/>
            <person name="Ament-Velasquez S.L."/>
            <person name="Kruys A."/>
            <person name="Hutchinson M.I."/>
            <person name="Powell A.J."/>
            <person name="Barry K."/>
            <person name="Miller A.N."/>
            <person name="Grigoriev I.V."/>
            <person name="Debuchy R."/>
            <person name="Gladieux P."/>
            <person name="Thoren M.H."/>
            <person name="Johannesson H."/>
        </authorList>
    </citation>
    <scope>NUCLEOTIDE SEQUENCE</scope>
    <source>
        <strain evidence="3">CBS 560.94</strain>
    </source>
</reference>
<reference evidence="3" key="1">
    <citation type="journal article" date="2023" name="Mol. Phylogenet. Evol.">
        <title>Genome-scale phylogeny and comparative genomics of the fungal order Sordariales.</title>
        <authorList>
            <person name="Hensen N."/>
            <person name="Bonometti L."/>
            <person name="Westerberg I."/>
            <person name="Brannstrom I.O."/>
            <person name="Guillou S."/>
            <person name="Cros-Aarteil S."/>
            <person name="Calhoun S."/>
            <person name="Haridas S."/>
            <person name="Kuo A."/>
            <person name="Mondo S."/>
            <person name="Pangilinan J."/>
            <person name="Riley R."/>
            <person name="LaButti K."/>
            <person name="Andreopoulos B."/>
            <person name="Lipzen A."/>
            <person name="Chen C."/>
            <person name="Yan M."/>
            <person name="Daum C."/>
            <person name="Ng V."/>
            <person name="Clum A."/>
            <person name="Steindorff A."/>
            <person name="Ohm R.A."/>
            <person name="Martin F."/>
            <person name="Silar P."/>
            <person name="Natvig D.O."/>
            <person name="Lalanne C."/>
            <person name="Gautier V."/>
            <person name="Ament-Velasquez S.L."/>
            <person name="Kruys A."/>
            <person name="Hutchinson M.I."/>
            <person name="Powell A.J."/>
            <person name="Barry K."/>
            <person name="Miller A.N."/>
            <person name="Grigoriev I.V."/>
            <person name="Debuchy R."/>
            <person name="Gladieux P."/>
            <person name="Hiltunen Thoren M."/>
            <person name="Johannesson H."/>
        </authorList>
    </citation>
    <scope>NUCLEOTIDE SEQUENCE</scope>
    <source>
        <strain evidence="3">CBS 560.94</strain>
    </source>
</reference>
<organism evidence="3 4">
    <name type="scientific">Neurospora tetraspora</name>
    <dbReference type="NCBI Taxonomy" id="94610"/>
    <lineage>
        <taxon>Eukaryota</taxon>
        <taxon>Fungi</taxon>
        <taxon>Dikarya</taxon>
        <taxon>Ascomycota</taxon>
        <taxon>Pezizomycotina</taxon>
        <taxon>Sordariomycetes</taxon>
        <taxon>Sordariomycetidae</taxon>
        <taxon>Sordariales</taxon>
        <taxon>Sordariaceae</taxon>
        <taxon>Neurospora</taxon>
    </lineage>
</organism>
<dbReference type="EMBL" id="JAUEPP010000008">
    <property type="protein sequence ID" value="KAK3337890.1"/>
    <property type="molecule type" value="Genomic_DNA"/>
</dbReference>
<feature type="compositionally biased region" description="Polar residues" evidence="2">
    <location>
        <begin position="397"/>
        <end position="410"/>
    </location>
</feature>
<keyword evidence="1" id="KW-0175">Coiled coil</keyword>
<dbReference type="RefSeq" id="XP_062677341.1">
    <property type="nucleotide sequence ID" value="XM_062825197.1"/>
</dbReference>
<gene>
    <name evidence="3" type="ORF">B0H65DRAFT_435559</name>
</gene>
<feature type="region of interest" description="Disordered" evidence="2">
    <location>
        <begin position="384"/>
        <end position="454"/>
    </location>
</feature>
<feature type="region of interest" description="Disordered" evidence="2">
    <location>
        <begin position="512"/>
        <end position="549"/>
    </location>
</feature>
<name>A0AAE0J799_9PEZI</name>
<dbReference type="AlphaFoldDB" id="A0AAE0J799"/>
<evidence type="ECO:0000313" key="3">
    <source>
        <dbReference type="EMBL" id="KAK3337890.1"/>
    </source>
</evidence>
<feature type="coiled-coil region" evidence="1">
    <location>
        <begin position="55"/>
        <end position="93"/>
    </location>
</feature>
<comment type="caution">
    <text evidence="3">The sequence shown here is derived from an EMBL/GenBank/DDBJ whole genome shotgun (WGS) entry which is preliminary data.</text>
</comment>
<feature type="compositionally biased region" description="Acidic residues" evidence="2">
    <location>
        <begin position="384"/>
        <end position="395"/>
    </location>
</feature>
<feature type="compositionally biased region" description="Polar residues" evidence="2">
    <location>
        <begin position="428"/>
        <end position="445"/>
    </location>
</feature>
<evidence type="ECO:0000313" key="4">
    <source>
        <dbReference type="Proteomes" id="UP001278500"/>
    </source>
</evidence>
<keyword evidence="4" id="KW-1185">Reference proteome</keyword>
<protein>
    <submittedName>
        <fullName evidence="3">Uncharacterized protein</fullName>
    </submittedName>
</protein>